<protein>
    <submittedName>
        <fullName evidence="2">Cell envelope integrity protein TolA</fullName>
    </submittedName>
</protein>
<feature type="region of interest" description="Disordered" evidence="1">
    <location>
        <begin position="1"/>
        <end position="51"/>
    </location>
</feature>
<gene>
    <name evidence="2" type="primary">tolA</name>
    <name evidence="2" type="ORF">GTQ48_05060</name>
</gene>
<dbReference type="AlphaFoldDB" id="A0A6N9TCK3"/>
<dbReference type="EMBL" id="JAAAWO010000002">
    <property type="protein sequence ID" value="NDW14900.1"/>
    <property type="molecule type" value="Genomic_DNA"/>
</dbReference>
<dbReference type="Gene3D" id="3.30.1150.10">
    <property type="match status" value="1"/>
</dbReference>
<evidence type="ECO:0000313" key="2">
    <source>
        <dbReference type="EMBL" id="NDW14900.1"/>
    </source>
</evidence>
<feature type="region of interest" description="Disordered" evidence="1">
    <location>
        <begin position="165"/>
        <end position="190"/>
    </location>
</feature>
<name>A0A6N9TCK3_9ALTE</name>
<organism evidence="2 3">
    <name type="scientific">Alteromonas genovensis</name>
    <dbReference type="NCBI Taxonomy" id="471225"/>
    <lineage>
        <taxon>Bacteria</taxon>
        <taxon>Pseudomonadati</taxon>
        <taxon>Pseudomonadota</taxon>
        <taxon>Gammaproteobacteria</taxon>
        <taxon>Alteromonadales</taxon>
        <taxon>Alteromonadaceae</taxon>
        <taxon>Alteromonas/Salinimonas group</taxon>
        <taxon>Alteromonas</taxon>
    </lineage>
</organism>
<dbReference type="Pfam" id="PF06519">
    <property type="entry name" value="TolA"/>
    <property type="match status" value="1"/>
</dbReference>
<feature type="region of interest" description="Disordered" evidence="1">
    <location>
        <begin position="111"/>
        <end position="153"/>
    </location>
</feature>
<dbReference type="Proteomes" id="UP000471381">
    <property type="component" value="Unassembled WGS sequence"/>
</dbReference>
<reference evidence="2 3" key="1">
    <citation type="submission" date="2020-01" db="EMBL/GenBank/DDBJ databases">
        <title>Genomes of bacteria type strains.</title>
        <authorList>
            <person name="Chen J."/>
            <person name="Zhu S."/>
            <person name="Yang J."/>
        </authorList>
    </citation>
    <scope>NUCLEOTIDE SEQUENCE [LARGE SCALE GENOMIC DNA]</scope>
    <source>
        <strain evidence="2 3">LMG 24078</strain>
    </source>
</reference>
<dbReference type="InterPro" id="IPR014161">
    <property type="entry name" value="Tol-Pal_TolA"/>
</dbReference>
<accession>A0A6N9TCK3</accession>
<dbReference type="GO" id="GO:0016020">
    <property type="term" value="C:membrane"/>
    <property type="evidence" value="ECO:0007669"/>
    <property type="project" value="InterPro"/>
</dbReference>
<keyword evidence="3" id="KW-1185">Reference proteome</keyword>
<dbReference type="GO" id="GO:0043213">
    <property type="term" value="P:bacteriocin transport"/>
    <property type="evidence" value="ECO:0007669"/>
    <property type="project" value="InterPro"/>
</dbReference>
<comment type="caution">
    <text evidence="2">The sequence shown here is derived from an EMBL/GenBank/DDBJ whole genome shotgun (WGS) entry which is preliminary data.</text>
</comment>
<feature type="compositionally biased region" description="Basic and acidic residues" evidence="1">
    <location>
        <begin position="144"/>
        <end position="153"/>
    </location>
</feature>
<dbReference type="SUPFAM" id="SSF74653">
    <property type="entry name" value="TolA/TonB C-terminal domain"/>
    <property type="match status" value="1"/>
</dbReference>
<evidence type="ECO:0000256" key="1">
    <source>
        <dbReference type="SAM" id="MobiDB-lite"/>
    </source>
</evidence>
<dbReference type="GO" id="GO:0019534">
    <property type="term" value="F:toxin transmembrane transporter activity"/>
    <property type="evidence" value="ECO:0007669"/>
    <property type="project" value="InterPro"/>
</dbReference>
<sequence length="306" mass="33957">MSNPTKPNSPSNSRQASASNPSQSNSPSGTQGSADSFTNRRSARAPSKPNEKQGLYKSLVLHALVAMVLLISVSFSPDPLPNLPSNAPTIEATFIDAQAIADKKRVEAQAQAQARAEEAEKQRQAAAAAEQKRQQALANKRAREKREAEAAEVKRQKELERLAAQKEKERKAREAKAKEDALKKQKEAAEKAEMERIMQEQLAQERAAQQQRRQKQVLTEVERYTALIQQTIKRNLYSDDSFDGKVCRLNIRLATTGFVTSIRVLDGNDALCRAAESAVRRADKLPVSDAPDVYEQLKDINLKVEL</sequence>
<feature type="compositionally biased region" description="Polar residues" evidence="1">
    <location>
        <begin position="29"/>
        <end position="40"/>
    </location>
</feature>
<feature type="compositionally biased region" description="Low complexity" evidence="1">
    <location>
        <begin position="1"/>
        <end position="28"/>
    </location>
</feature>
<evidence type="ECO:0000313" key="3">
    <source>
        <dbReference type="Proteomes" id="UP000471381"/>
    </source>
</evidence>
<dbReference type="NCBIfam" id="TIGR02794">
    <property type="entry name" value="tolA_full"/>
    <property type="match status" value="1"/>
</dbReference>
<proteinExistence type="predicted"/>